<dbReference type="AlphaFoldDB" id="F2ATM9"/>
<feature type="region of interest" description="Disordered" evidence="1">
    <location>
        <begin position="373"/>
        <end position="394"/>
    </location>
</feature>
<reference evidence="3 4" key="1">
    <citation type="journal article" date="2013" name="Mar. Genomics">
        <title>Expression of sulfatases in Rhodopirellula baltica and the diversity of sulfatases in the genus Rhodopirellula.</title>
        <authorList>
            <person name="Wegner C.E."/>
            <person name="Richter-Heitmann T."/>
            <person name="Klindworth A."/>
            <person name="Klockow C."/>
            <person name="Richter M."/>
            <person name="Achstetter T."/>
            <person name="Glockner F.O."/>
            <person name="Harder J."/>
        </authorList>
    </citation>
    <scope>NUCLEOTIDE SEQUENCE [LARGE SCALE GENOMIC DNA]</scope>
    <source>
        <strain evidence="3 4">WH47</strain>
    </source>
</reference>
<evidence type="ECO:0000313" key="3">
    <source>
        <dbReference type="EMBL" id="EGF26863.1"/>
    </source>
</evidence>
<dbReference type="RefSeq" id="WP_007326990.1">
    <property type="nucleotide sequence ID" value="NZ_AFAR01000168.1"/>
</dbReference>
<evidence type="ECO:0000256" key="2">
    <source>
        <dbReference type="SAM" id="SignalP"/>
    </source>
</evidence>
<comment type="caution">
    <text evidence="3">The sequence shown here is derived from an EMBL/GenBank/DDBJ whole genome shotgun (WGS) entry which is preliminary data.</text>
</comment>
<dbReference type="PATRIC" id="fig|991778.3.peg.3269"/>
<name>F2ATM9_RHOBT</name>
<dbReference type="Pfam" id="PF07608">
    <property type="entry name" value="DUF1571"/>
    <property type="match status" value="1"/>
</dbReference>
<gene>
    <name evidence="3" type="ORF">RBWH47_03902</name>
</gene>
<accession>F2ATM9</accession>
<dbReference type="Proteomes" id="UP000006222">
    <property type="component" value="Unassembled WGS sequence"/>
</dbReference>
<sequence length="394" mass="43094">MPTSSLTRRLRTSANVASTLTLSCVVLGSLANSSPVCADETASVTQNAVKMDEPEIGRVSVQKIAVEDQTDQLAKQAIAELGLDEANVIQQVSATSPVKSFSTRDALAPLMDAKGTAGNAEDHRLHPPIADHPLNWALGFAKAHADHIRQNVSDYSCKLIKRERIDGELQTPQIMDLAVRVEQSNEQGDVSPLSVFLQYQSPRTLRDRRVLYIEGENEGKARVRKGGGALSYLVLSIDPHGRQAKEQSNYPITDIGFDKIMSRLIGLIEFDMENDPSGDNTEVTYFRNARVMGRPATHIQIVHPSKEGGVTFHRANAYIDDELHVPIRLEVYDWPAAEGESPELKEEYTYADLKLNVGLANATFASTRLKGKLDGPVGLTQSDLKASPNAVAKD</sequence>
<feature type="chain" id="PRO_5003279154" evidence="2">
    <location>
        <begin position="39"/>
        <end position="394"/>
    </location>
</feature>
<protein>
    <submittedName>
        <fullName evidence="3">Secreted protein containing DUF1571</fullName>
    </submittedName>
</protein>
<evidence type="ECO:0000313" key="4">
    <source>
        <dbReference type="Proteomes" id="UP000006222"/>
    </source>
</evidence>
<keyword evidence="2" id="KW-0732">Signal</keyword>
<proteinExistence type="predicted"/>
<feature type="signal peptide" evidence="2">
    <location>
        <begin position="1"/>
        <end position="38"/>
    </location>
</feature>
<organism evidence="3 4">
    <name type="scientific">Rhodopirellula baltica WH47</name>
    <dbReference type="NCBI Taxonomy" id="991778"/>
    <lineage>
        <taxon>Bacteria</taxon>
        <taxon>Pseudomonadati</taxon>
        <taxon>Planctomycetota</taxon>
        <taxon>Planctomycetia</taxon>
        <taxon>Pirellulales</taxon>
        <taxon>Pirellulaceae</taxon>
        <taxon>Rhodopirellula</taxon>
    </lineage>
</organism>
<dbReference type="EMBL" id="AFAR01000168">
    <property type="protein sequence ID" value="EGF26863.1"/>
    <property type="molecule type" value="Genomic_DNA"/>
</dbReference>
<dbReference type="InterPro" id="IPR011465">
    <property type="entry name" value="DUF1571"/>
</dbReference>
<evidence type="ECO:0000256" key="1">
    <source>
        <dbReference type="SAM" id="MobiDB-lite"/>
    </source>
</evidence>